<dbReference type="Pfam" id="PF02632">
    <property type="entry name" value="BioY"/>
    <property type="match status" value="1"/>
</dbReference>
<keyword evidence="5" id="KW-1185">Reference proteome</keyword>
<name>A0A1H0TYH8_HALAD</name>
<feature type="transmembrane region" description="Helical" evidence="3">
    <location>
        <begin position="154"/>
        <end position="179"/>
    </location>
</feature>
<proteinExistence type="inferred from homology"/>
<dbReference type="EMBL" id="FNIZ01000023">
    <property type="protein sequence ID" value="SDP59142.1"/>
    <property type="molecule type" value="Genomic_DNA"/>
</dbReference>
<dbReference type="Gene3D" id="1.10.1760.20">
    <property type="match status" value="1"/>
</dbReference>
<dbReference type="Proteomes" id="UP000198860">
    <property type="component" value="Unassembled WGS sequence"/>
</dbReference>
<protein>
    <recommendedName>
        <fullName evidence="2">Biotin transporter</fullName>
    </recommendedName>
</protein>
<dbReference type="PANTHER" id="PTHR34295">
    <property type="entry name" value="BIOTIN TRANSPORTER BIOY"/>
    <property type="match status" value="1"/>
</dbReference>
<keyword evidence="2" id="KW-0813">Transport</keyword>
<organism evidence="4 5">
    <name type="scientific">Halobacillus aidingensis</name>
    <dbReference type="NCBI Taxonomy" id="240303"/>
    <lineage>
        <taxon>Bacteria</taxon>
        <taxon>Bacillati</taxon>
        <taxon>Bacillota</taxon>
        <taxon>Bacilli</taxon>
        <taxon>Bacillales</taxon>
        <taxon>Bacillaceae</taxon>
        <taxon>Halobacillus</taxon>
    </lineage>
</organism>
<comment type="subcellular location">
    <subcellularLocation>
        <location evidence="2">Cell membrane</location>
        <topology evidence="2">Multi-pass membrane protein</topology>
    </subcellularLocation>
</comment>
<dbReference type="STRING" id="240303.SAMN05421677_12350"/>
<evidence type="ECO:0000313" key="4">
    <source>
        <dbReference type="EMBL" id="SDP59142.1"/>
    </source>
</evidence>
<feature type="transmembrane region" description="Helical" evidence="3">
    <location>
        <begin position="62"/>
        <end position="81"/>
    </location>
</feature>
<dbReference type="RefSeq" id="WP_089654392.1">
    <property type="nucleotide sequence ID" value="NZ_FNIZ01000023.1"/>
</dbReference>
<keyword evidence="3" id="KW-0812">Transmembrane</keyword>
<evidence type="ECO:0000313" key="5">
    <source>
        <dbReference type="Proteomes" id="UP000198860"/>
    </source>
</evidence>
<feature type="transmembrane region" description="Helical" evidence="3">
    <location>
        <begin position="119"/>
        <end position="142"/>
    </location>
</feature>
<gene>
    <name evidence="4" type="ORF">SAMN05421677_12350</name>
</gene>
<reference evidence="5" key="1">
    <citation type="submission" date="2016-10" db="EMBL/GenBank/DDBJ databases">
        <authorList>
            <person name="Varghese N."/>
            <person name="Submissions S."/>
        </authorList>
    </citation>
    <scope>NUCLEOTIDE SEQUENCE [LARGE SCALE GENOMIC DNA]</scope>
    <source>
        <strain evidence="5">CGMCC 1.3703</strain>
    </source>
</reference>
<dbReference type="OrthoDB" id="9803495at2"/>
<dbReference type="PIRSF" id="PIRSF016661">
    <property type="entry name" value="BioY"/>
    <property type="match status" value="1"/>
</dbReference>
<evidence type="ECO:0000256" key="3">
    <source>
        <dbReference type="SAM" id="Phobius"/>
    </source>
</evidence>
<dbReference type="PANTHER" id="PTHR34295:SF1">
    <property type="entry name" value="BIOTIN TRANSPORTER BIOY"/>
    <property type="match status" value="1"/>
</dbReference>
<evidence type="ECO:0000256" key="2">
    <source>
        <dbReference type="PIRNR" id="PIRNR016661"/>
    </source>
</evidence>
<feature type="transmembrane region" description="Helical" evidence="3">
    <location>
        <begin position="33"/>
        <end position="55"/>
    </location>
</feature>
<sequence>MKPSRLSAYDITLGSLFVALMAIGANITAFMPFLQVMGVPLTLQTFFAILAGLVLGSRLGSFSVLVYALLGLVGAPIFAGFKGGVSTLISPTFGFILSFIVVAYAVGKIAESKRNLPTYITAALVGIVLNYFIGVNLFYLAMNFWVGGDGIGFVLAWSSMVPFLIKDVGLAIVSAFFAIRLEKSLLQRTPLRQAA</sequence>
<feature type="transmembrane region" description="Helical" evidence="3">
    <location>
        <begin position="7"/>
        <end position="27"/>
    </location>
</feature>
<feature type="transmembrane region" description="Helical" evidence="3">
    <location>
        <begin position="87"/>
        <end position="107"/>
    </location>
</feature>
<accession>A0A1H0TYH8</accession>
<comment type="similarity">
    <text evidence="1 2">Belongs to the BioY family.</text>
</comment>
<keyword evidence="3" id="KW-1133">Transmembrane helix</keyword>
<evidence type="ECO:0000256" key="1">
    <source>
        <dbReference type="ARBA" id="ARBA00010692"/>
    </source>
</evidence>
<dbReference type="GO" id="GO:0015225">
    <property type="term" value="F:biotin transmembrane transporter activity"/>
    <property type="evidence" value="ECO:0007669"/>
    <property type="project" value="UniProtKB-UniRule"/>
</dbReference>
<dbReference type="InterPro" id="IPR003784">
    <property type="entry name" value="BioY"/>
</dbReference>
<dbReference type="GO" id="GO:0005886">
    <property type="term" value="C:plasma membrane"/>
    <property type="evidence" value="ECO:0007669"/>
    <property type="project" value="UniProtKB-SubCell"/>
</dbReference>
<keyword evidence="2 3" id="KW-0472">Membrane</keyword>
<keyword evidence="2" id="KW-1003">Cell membrane</keyword>
<dbReference type="AlphaFoldDB" id="A0A1H0TYH8"/>